<reference evidence="2 3" key="1">
    <citation type="submission" date="2019-03" db="EMBL/GenBank/DDBJ databases">
        <title>First draft genome of Liparis tanakae, snailfish: a comprehensive survey of snailfish specific genes.</title>
        <authorList>
            <person name="Kim W."/>
            <person name="Song I."/>
            <person name="Jeong J.-H."/>
            <person name="Kim D."/>
            <person name="Kim S."/>
            <person name="Ryu S."/>
            <person name="Song J.Y."/>
            <person name="Lee S.K."/>
        </authorList>
    </citation>
    <scope>NUCLEOTIDE SEQUENCE [LARGE SCALE GENOMIC DNA]</scope>
    <source>
        <tissue evidence="2">Muscle</tissue>
    </source>
</reference>
<gene>
    <name evidence="2" type="ORF">EYF80_036790</name>
</gene>
<feature type="compositionally biased region" description="Low complexity" evidence="1">
    <location>
        <begin position="29"/>
        <end position="87"/>
    </location>
</feature>
<comment type="caution">
    <text evidence="2">The sequence shown here is derived from an EMBL/GenBank/DDBJ whole genome shotgun (WGS) entry which is preliminary data.</text>
</comment>
<accession>A0A4Z2GIF7</accession>
<evidence type="ECO:0000313" key="3">
    <source>
        <dbReference type="Proteomes" id="UP000314294"/>
    </source>
</evidence>
<feature type="region of interest" description="Disordered" evidence="1">
    <location>
        <begin position="1"/>
        <end position="87"/>
    </location>
</feature>
<dbReference type="Proteomes" id="UP000314294">
    <property type="component" value="Unassembled WGS sequence"/>
</dbReference>
<proteinExistence type="predicted"/>
<dbReference type="EMBL" id="SRLO01000530">
    <property type="protein sequence ID" value="TNN52991.1"/>
    <property type="molecule type" value="Genomic_DNA"/>
</dbReference>
<dbReference type="AlphaFoldDB" id="A0A4Z2GIF7"/>
<keyword evidence="3" id="KW-1185">Reference proteome</keyword>
<evidence type="ECO:0000256" key="1">
    <source>
        <dbReference type="SAM" id="MobiDB-lite"/>
    </source>
</evidence>
<protein>
    <submittedName>
        <fullName evidence="2">Uncharacterized protein</fullName>
    </submittedName>
</protein>
<organism evidence="2 3">
    <name type="scientific">Liparis tanakae</name>
    <name type="common">Tanaka's snailfish</name>
    <dbReference type="NCBI Taxonomy" id="230148"/>
    <lineage>
        <taxon>Eukaryota</taxon>
        <taxon>Metazoa</taxon>
        <taxon>Chordata</taxon>
        <taxon>Craniata</taxon>
        <taxon>Vertebrata</taxon>
        <taxon>Euteleostomi</taxon>
        <taxon>Actinopterygii</taxon>
        <taxon>Neopterygii</taxon>
        <taxon>Teleostei</taxon>
        <taxon>Neoteleostei</taxon>
        <taxon>Acanthomorphata</taxon>
        <taxon>Eupercaria</taxon>
        <taxon>Perciformes</taxon>
        <taxon>Cottioidei</taxon>
        <taxon>Cottales</taxon>
        <taxon>Liparidae</taxon>
        <taxon>Liparis</taxon>
    </lineage>
</organism>
<sequence>MGKEEPSSDEDSAGKQMGWLCSIPQGAESSSSSQFPQSSSSQFPQSSSSRFSQSSSSQFPQSSSSRFSKSSSSRFSQSSSSQFPQSSSSRFFKNKVSAAWLHVIATLLEAQAVELGPSGRRRTRTRLDSLVWQEADTADYYHIISVSYSLPQESEVSNNCVTPLRIISVTADLSFPSMWTLSYLV</sequence>
<name>A0A4Z2GIF7_9TELE</name>
<evidence type="ECO:0000313" key="2">
    <source>
        <dbReference type="EMBL" id="TNN52991.1"/>
    </source>
</evidence>